<feature type="transmembrane region" description="Helical" evidence="11">
    <location>
        <begin position="213"/>
        <end position="234"/>
    </location>
</feature>
<keyword evidence="8 10" id="KW-0675">Receptor</keyword>
<name>A0AAW1B635_CROAD</name>
<keyword evidence="6 10" id="KW-0297">G-protein coupled receptor</keyword>
<evidence type="ECO:0000256" key="10">
    <source>
        <dbReference type="RuleBase" id="RU000688"/>
    </source>
</evidence>
<sequence length="325" mass="36776">MYVNTSINSIEIKNRTAIIEFILVGLSATTYIQIILFCIFVTIYVTALSANFILILTIWTFRKLHTPMYFFIVNLSLVNVFSISITIPKLLQSLLTGRKTISFHGCLTQAYMFIWAVGTELLHLSFMAFDRYAAICHPLQYPMIMRKEVCACIAIGVWMVGLVNTSTHSGLLNQLSFCNSNVINHFFCDLPPLLHLSCSDPTLNVFVLSASDWILGVGCCGFTLTSYFFIIRTICRIRSTEGKKKAFSTCSSHFIIVSIFYSSVIYTYIRPSSAYSPEQDKIVALLYSVVTPLGNPVIYSLRNKDFKEGLKTLTGRIRLLNRLQY</sequence>
<keyword evidence="3 10" id="KW-0812">Transmembrane</keyword>
<keyword evidence="2 11" id="KW-1003">Cell membrane</keyword>
<dbReference type="PRINTS" id="PR00237">
    <property type="entry name" value="GPCRRHODOPSN"/>
</dbReference>
<dbReference type="PROSITE" id="PS50262">
    <property type="entry name" value="G_PROTEIN_RECEP_F1_2"/>
    <property type="match status" value="1"/>
</dbReference>
<dbReference type="InterPro" id="IPR050516">
    <property type="entry name" value="Olfactory_GPCR"/>
</dbReference>
<feature type="transmembrane region" description="Helical" evidence="11">
    <location>
        <begin position="281"/>
        <end position="301"/>
    </location>
</feature>
<organism evidence="13 14">
    <name type="scientific">Crotalus adamanteus</name>
    <name type="common">Eastern diamondback rattlesnake</name>
    <dbReference type="NCBI Taxonomy" id="8729"/>
    <lineage>
        <taxon>Eukaryota</taxon>
        <taxon>Metazoa</taxon>
        <taxon>Chordata</taxon>
        <taxon>Craniata</taxon>
        <taxon>Vertebrata</taxon>
        <taxon>Euteleostomi</taxon>
        <taxon>Lepidosauria</taxon>
        <taxon>Squamata</taxon>
        <taxon>Bifurcata</taxon>
        <taxon>Unidentata</taxon>
        <taxon>Episquamata</taxon>
        <taxon>Toxicofera</taxon>
        <taxon>Serpentes</taxon>
        <taxon>Colubroidea</taxon>
        <taxon>Viperidae</taxon>
        <taxon>Crotalinae</taxon>
        <taxon>Crotalus</taxon>
    </lineage>
</organism>
<dbReference type="GO" id="GO:0005886">
    <property type="term" value="C:plasma membrane"/>
    <property type="evidence" value="ECO:0007669"/>
    <property type="project" value="UniProtKB-SubCell"/>
</dbReference>
<dbReference type="PRINTS" id="PR00245">
    <property type="entry name" value="OLFACTORYR"/>
</dbReference>
<feature type="transmembrane region" description="Helical" evidence="11">
    <location>
        <begin position="246"/>
        <end position="269"/>
    </location>
</feature>
<keyword evidence="5 11" id="KW-1133">Transmembrane helix</keyword>
<evidence type="ECO:0000256" key="6">
    <source>
        <dbReference type="ARBA" id="ARBA00023040"/>
    </source>
</evidence>
<dbReference type="Gene3D" id="1.20.1070.10">
    <property type="entry name" value="Rhodopsin 7-helix transmembrane proteins"/>
    <property type="match status" value="1"/>
</dbReference>
<comment type="caution">
    <text evidence="13">The sequence shown here is derived from an EMBL/GenBank/DDBJ whole genome shotgun (WGS) entry which is preliminary data.</text>
</comment>
<keyword evidence="7 11" id="KW-0472">Membrane</keyword>
<feature type="transmembrane region" description="Helical" evidence="11">
    <location>
        <begin position="110"/>
        <end position="129"/>
    </location>
</feature>
<feature type="domain" description="G-protein coupled receptors family 1 profile" evidence="12">
    <location>
        <begin position="50"/>
        <end position="299"/>
    </location>
</feature>
<comment type="subcellular location">
    <subcellularLocation>
        <location evidence="1 11">Cell membrane</location>
        <topology evidence="1 11">Multi-pass membrane protein</topology>
    </subcellularLocation>
</comment>
<dbReference type="GO" id="GO:0004930">
    <property type="term" value="F:G protein-coupled receptor activity"/>
    <property type="evidence" value="ECO:0007669"/>
    <property type="project" value="UniProtKB-KW"/>
</dbReference>
<dbReference type="EMBL" id="JAOTOJ010000008">
    <property type="protein sequence ID" value="KAK9397226.1"/>
    <property type="molecule type" value="Genomic_DNA"/>
</dbReference>
<feature type="transmembrane region" description="Helical" evidence="11">
    <location>
        <begin position="31"/>
        <end position="56"/>
    </location>
</feature>
<protein>
    <recommendedName>
        <fullName evidence="11">Olfactory receptor</fullName>
    </recommendedName>
</protein>
<dbReference type="PROSITE" id="PS00237">
    <property type="entry name" value="G_PROTEIN_RECEP_F1_1"/>
    <property type="match status" value="1"/>
</dbReference>
<dbReference type="InterPro" id="IPR000276">
    <property type="entry name" value="GPCR_Rhodpsn"/>
</dbReference>
<evidence type="ECO:0000256" key="4">
    <source>
        <dbReference type="ARBA" id="ARBA00022725"/>
    </source>
</evidence>
<evidence type="ECO:0000256" key="11">
    <source>
        <dbReference type="RuleBase" id="RU363047"/>
    </source>
</evidence>
<dbReference type="PANTHER" id="PTHR26452">
    <property type="entry name" value="OLFACTORY RECEPTOR"/>
    <property type="match status" value="1"/>
</dbReference>
<evidence type="ECO:0000256" key="8">
    <source>
        <dbReference type="ARBA" id="ARBA00023170"/>
    </source>
</evidence>
<dbReference type="InterPro" id="IPR017452">
    <property type="entry name" value="GPCR_Rhodpsn_7TM"/>
</dbReference>
<evidence type="ECO:0000256" key="9">
    <source>
        <dbReference type="ARBA" id="ARBA00023224"/>
    </source>
</evidence>
<evidence type="ECO:0000313" key="13">
    <source>
        <dbReference type="EMBL" id="KAK9397226.1"/>
    </source>
</evidence>
<keyword evidence="4 11" id="KW-0552">Olfaction</keyword>
<keyword evidence="11" id="KW-0716">Sensory transduction</keyword>
<dbReference type="Proteomes" id="UP001474421">
    <property type="component" value="Unassembled WGS sequence"/>
</dbReference>
<comment type="similarity">
    <text evidence="10">Belongs to the G-protein coupled receptor 1 family.</text>
</comment>
<dbReference type="GO" id="GO:0004984">
    <property type="term" value="F:olfactory receptor activity"/>
    <property type="evidence" value="ECO:0007669"/>
    <property type="project" value="InterPro"/>
</dbReference>
<dbReference type="AlphaFoldDB" id="A0AAW1B635"/>
<gene>
    <name evidence="13" type="ORF">NXF25_020587</name>
</gene>
<evidence type="ECO:0000256" key="1">
    <source>
        <dbReference type="ARBA" id="ARBA00004651"/>
    </source>
</evidence>
<proteinExistence type="inferred from homology"/>
<dbReference type="FunFam" id="1.20.1070.10:FF:000015">
    <property type="entry name" value="Olfactory receptor"/>
    <property type="match status" value="1"/>
</dbReference>
<dbReference type="CDD" id="cd15232">
    <property type="entry name" value="7tmA_OR13-like"/>
    <property type="match status" value="1"/>
</dbReference>
<evidence type="ECO:0000256" key="3">
    <source>
        <dbReference type="ARBA" id="ARBA00022692"/>
    </source>
</evidence>
<accession>A0AAW1B635</accession>
<evidence type="ECO:0000256" key="2">
    <source>
        <dbReference type="ARBA" id="ARBA00022475"/>
    </source>
</evidence>
<feature type="transmembrane region" description="Helical" evidence="11">
    <location>
        <begin position="149"/>
        <end position="167"/>
    </location>
</feature>
<evidence type="ECO:0000313" key="14">
    <source>
        <dbReference type="Proteomes" id="UP001474421"/>
    </source>
</evidence>
<dbReference type="InterPro" id="IPR000725">
    <property type="entry name" value="Olfact_rcpt"/>
</dbReference>
<evidence type="ECO:0000256" key="5">
    <source>
        <dbReference type="ARBA" id="ARBA00022989"/>
    </source>
</evidence>
<feature type="transmembrane region" description="Helical" evidence="11">
    <location>
        <begin position="68"/>
        <end position="90"/>
    </location>
</feature>
<evidence type="ECO:0000259" key="12">
    <source>
        <dbReference type="PROSITE" id="PS50262"/>
    </source>
</evidence>
<dbReference type="SUPFAM" id="SSF81321">
    <property type="entry name" value="Family A G protein-coupled receptor-like"/>
    <property type="match status" value="1"/>
</dbReference>
<reference evidence="13 14" key="1">
    <citation type="journal article" date="2024" name="Proc. Natl. Acad. Sci. U.S.A.">
        <title>The genetic regulatory architecture and epigenomic basis for age-related changes in rattlesnake venom.</title>
        <authorList>
            <person name="Hogan M.P."/>
            <person name="Holding M.L."/>
            <person name="Nystrom G.S."/>
            <person name="Colston T.J."/>
            <person name="Bartlett D.A."/>
            <person name="Mason A.J."/>
            <person name="Ellsworth S.A."/>
            <person name="Rautsaw R.M."/>
            <person name="Lawrence K.C."/>
            <person name="Strickland J.L."/>
            <person name="He B."/>
            <person name="Fraser P."/>
            <person name="Margres M.J."/>
            <person name="Gilbert D.M."/>
            <person name="Gibbs H.L."/>
            <person name="Parkinson C.L."/>
            <person name="Rokyta D.R."/>
        </authorList>
    </citation>
    <scope>NUCLEOTIDE SEQUENCE [LARGE SCALE GENOMIC DNA]</scope>
    <source>
        <strain evidence="13">DRR0105</strain>
    </source>
</reference>
<evidence type="ECO:0000256" key="7">
    <source>
        <dbReference type="ARBA" id="ARBA00023136"/>
    </source>
</evidence>
<keyword evidence="14" id="KW-1185">Reference proteome</keyword>
<keyword evidence="9 10" id="KW-0807">Transducer</keyword>
<dbReference type="Pfam" id="PF13853">
    <property type="entry name" value="7tm_4"/>
    <property type="match status" value="1"/>
</dbReference>